<dbReference type="CDD" id="cd06456">
    <property type="entry name" value="M3A_DCP"/>
    <property type="match status" value="1"/>
</dbReference>
<dbReference type="GO" id="GO:0046872">
    <property type="term" value="F:metal ion binding"/>
    <property type="evidence" value="ECO:0007669"/>
    <property type="project" value="UniProtKB-UniRule"/>
</dbReference>
<keyword evidence="2 9" id="KW-0645">Protease</keyword>
<evidence type="ECO:0000313" key="14">
    <source>
        <dbReference type="Proteomes" id="UP000011021"/>
    </source>
</evidence>
<comment type="similarity">
    <text evidence="1 9">Belongs to the peptidase M3 family.</text>
</comment>
<accession>E7RV84</accession>
<dbReference type="Pfam" id="PF19310">
    <property type="entry name" value="TOP_N"/>
    <property type="match status" value="1"/>
</dbReference>
<comment type="caution">
    <text evidence="13">The sequence shown here is derived from an EMBL/GenBank/DDBJ whole genome shotgun (WGS) entry which is preliminary data.</text>
</comment>
<evidence type="ECO:0000256" key="1">
    <source>
        <dbReference type="ARBA" id="ARBA00006040"/>
    </source>
</evidence>
<dbReference type="InterPro" id="IPR001567">
    <property type="entry name" value="Pept_M3A_M3B_dom"/>
</dbReference>
<dbReference type="PANTHER" id="PTHR11804">
    <property type="entry name" value="PROTEASE M3 THIMET OLIGOPEPTIDASE-RELATED"/>
    <property type="match status" value="1"/>
</dbReference>
<dbReference type="MEROPS" id="M03.004"/>
<evidence type="ECO:0000259" key="11">
    <source>
        <dbReference type="Pfam" id="PF01432"/>
    </source>
</evidence>
<dbReference type="HOGENOM" id="CLU_001805_4_1_4"/>
<dbReference type="InterPro" id="IPR045090">
    <property type="entry name" value="Pept_M3A_M3B"/>
</dbReference>
<dbReference type="AlphaFoldDB" id="E7RV84"/>
<dbReference type="GO" id="GO:0005829">
    <property type="term" value="C:cytosol"/>
    <property type="evidence" value="ECO:0007669"/>
    <property type="project" value="UniProtKB-ARBA"/>
</dbReference>
<evidence type="ECO:0000256" key="6">
    <source>
        <dbReference type="ARBA" id="ARBA00023049"/>
    </source>
</evidence>
<proteinExistence type="inferred from homology"/>
<dbReference type="InterPro" id="IPR034005">
    <property type="entry name" value="M3A_DCP"/>
</dbReference>
<evidence type="ECO:0000256" key="10">
    <source>
        <dbReference type="SAM" id="MobiDB-lite"/>
    </source>
</evidence>
<dbReference type="EC" id="3.4.24.70" evidence="8"/>
<dbReference type="FunFam" id="3.40.390.10:FF:000009">
    <property type="entry name" value="Oligopeptidase A"/>
    <property type="match status" value="1"/>
</dbReference>
<comment type="catalytic activity">
    <reaction evidence="7">
        <text>Hydrolysis of oligopeptides, with broad specificity. Gly or Ala commonly occur as P1 or P1' residues, but more distant residues are also important, as is shown by the fact that Z-Gly-Pro-Gly-|-Gly-Pro-Ala is cleaved, but not Z-(Gly)(5).</text>
        <dbReference type="EC" id="3.4.24.70"/>
    </reaction>
</comment>
<dbReference type="Proteomes" id="UP000011021">
    <property type="component" value="Unassembled WGS sequence"/>
</dbReference>
<keyword evidence="5 9" id="KW-0862">Zinc</keyword>
<keyword evidence="3 9" id="KW-0479">Metal-binding</keyword>
<dbReference type="eggNOG" id="COG0339">
    <property type="taxonomic scope" value="Bacteria"/>
</dbReference>
<dbReference type="STRING" id="887898.HMPREF0551_0596"/>
<evidence type="ECO:0000313" key="13">
    <source>
        <dbReference type="EMBL" id="EFV95688.1"/>
    </source>
</evidence>
<sequence>MTTPASRAAQSTADAAPSDNPLLDGPGRLPRFTAVKPEHVGPALDVLLADAEKALAKATAADTPTTWKDFVLPLQHATERLGHAWGIVQHLNSVMDTPELRETFNQNLPRVVEFWTRMGQDQALFEKYRAFRASPAHEALDAARKTAIEHELRDFRLSGAELFSPARERFAAIQEELAALQQKFSENVLDATNAFELLVPDTEEGKARLAGLPEDAIASARADAERQGKTGWRFTLQFPSYFPVIQYAHDRSLREALYRAYATRAAEGSPQDNTALIQKILALREEKAQLLGLASYAELSLVPKMADSPAQVEQFLRDLARRARPFAERDLAELRAFAAEKLGLPELQAWDIAYASEALKQARYSFSDNEVKQYFALPRVLDGLFGLVERLFGVSITEDHAEGWHPDVRFYRISAGDRLVGQFYLDLYAREAKQPGAWMNDCRGRQHEEGAVVQTPVAYLVCNFQAPVNGQPALLTHDDVTTLFHEFGHGLHHMLTQVDTLAVSGISGVEWDAVELPSQFMENWAWEWDIVESMTHHVKTGEPMPRALFDRMLAARNFQAGLQTLRQIEFALFDMTLHQQAARALAAGETDPVQRILDAVRTEVAVLLPPAFNRFQNSFSHIFAGGYAAGYYSYKWAEVLSADCYAAFEEEGLFEPAVGRRFLAEILSVGGSRPAIDSFRAFRGRAPELDALLRHNGMVEEA</sequence>
<dbReference type="Pfam" id="PF01432">
    <property type="entry name" value="Peptidase_M3"/>
    <property type="match status" value="1"/>
</dbReference>
<comment type="cofactor">
    <cofactor evidence="9">
        <name>Zn(2+)</name>
        <dbReference type="ChEBI" id="CHEBI:29105"/>
    </cofactor>
    <text evidence="9">Binds 1 zinc ion.</text>
</comment>
<evidence type="ECO:0000256" key="7">
    <source>
        <dbReference type="ARBA" id="ARBA00024603"/>
    </source>
</evidence>
<evidence type="ECO:0000256" key="4">
    <source>
        <dbReference type="ARBA" id="ARBA00022801"/>
    </source>
</evidence>
<feature type="region of interest" description="Disordered" evidence="10">
    <location>
        <begin position="1"/>
        <end position="29"/>
    </location>
</feature>
<dbReference type="SUPFAM" id="SSF55486">
    <property type="entry name" value="Metalloproteases ('zincins'), catalytic domain"/>
    <property type="match status" value="1"/>
</dbReference>
<dbReference type="InterPro" id="IPR045666">
    <property type="entry name" value="OpdA_N"/>
</dbReference>
<dbReference type="GO" id="GO:0006518">
    <property type="term" value="P:peptide metabolic process"/>
    <property type="evidence" value="ECO:0007669"/>
    <property type="project" value="TreeGrafter"/>
</dbReference>
<name>E7RV84_9BURK</name>
<evidence type="ECO:0000259" key="12">
    <source>
        <dbReference type="Pfam" id="PF19310"/>
    </source>
</evidence>
<feature type="domain" description="Peptidase M3A/M3B catalytic" evidence="11">
    <location>
        <begin position="245"/>
        <end position="697"/>
    </location>
</feature>
<dbReference type="Gene3D" id="1.10.1370.10">
    <property type="entry name" value="Neurolysin, domain 3"/>
    <property type="match status" value="1"/>
</dbReference>
<dbReference type="Gene3D" id="3.40.390.10">
    <property type="entry name" value="Collagenase (Catalytic Domain)"/>
    <property type="match status" value="1"/>
</dbReference>
<dbReference type="PANTHER" id="PTHR11804:SF84">
    <property type="entry name" value="SACCHAROLYSIN"/>
    <property type="match status" value="1"/>
</dbReference>
<dbReference type="GO" id="GO:0004222">
    <property type="term" value="F:metalloendopeptidase activity"/>
    <property type="evidence" value="ECO:0007669"/>
    <property type="project" value="UniProtKB-EC"/>
</dbReference>
<gene>
    <name evidence="13" type="ORF">HMPREF0551_0596</name>
</gene>
<dbReference type="RefSeq" id="WP_005672656.1">
    <property type="nucleotide sequence ID" value="NZ_CP146288.1"/>
</dbReference>
<evidence type="ECO:0000256" key="2">
    <source>
        <dbReference type="ARBA" id="ARBA00022670"/>
    </source>
</evidence>
<evidence type="ECO:0000256" key="8">
    <source>
        <dbReference type="ARBA" id="ARBA00026100"/>
    </source>
</evidence>
<feature type="compositionally biased region" description="Low complexity" evidence="10">
    <location>
        <begin position="1"/>
        <end position="18"/>
    </location>
</feature>
<dbReference type="InterPro" id="IPR024079">
    <property type="entry name" value="MetalloPept_cat_dom_sf"/>
</dbReference>
<dbReference type="GO" id="GO:0006508">
    <property type="term" value="P:proteolysis"/>
    <property type="evidence" value="ECO:0007669"/>
    <property type="project" value="UniProtKB-KW"/>
</dbReference>
<evidence type="ECO:0000256" key="5">
    <source>
        <dbReference type="ARBA" id="ARBA00022833"/>
    </source>
</evidence>
<evidence type="ECO:0000256" key="9">
    <source>
        <dbReference type="RuleBase" id="RU003435"/>
    </source>
</evidence>
<keyword evidence="4 9" id="KW-0378">Hydrolase</keyword>
<keyword evidence="14" id="KW-1185">Reference proteome</keyword>
<feature type="domain" description="Oligopeptidase A N-terminal" evidence="12">
    <location>
        <begin position="47"/>
        <end position="162"/>
    </location>
</feature>
<organism evidence="13 14">
    <name type="scientific">Lautropia mirabilis ATCC 51599</name>
    <dbReference type="NCBI Taxonomy" id="887898"/>
    <lineage>
        <taxon>Bacteria</taxon>
        <taxon>Pseudomonadati</taxon>
        <taxon>Pseudomonadota</taxon>
        <taxon>Betaproteobacteria</taxon>
        <taxon>Burkholderiales</taxon>
        <taxon>Burkholderiaceae</taxon>
        <taxon>Lautropia</taxon>
    </lineage>
</organism>
<evidence type="ECO:0000256" key="3">
    <source>
        <dbReference type="ARBA" id="ARBA00022723"/>
    </source>
</evidence>
<protein>
    <recommendedName>
        <fullName evidence="8">oligopeptidase A</fullName>
        <ecNumber evidence="8">3.4.24.70</ecNumber>
    </recommendedName>
</protein>
<reference evidence="13 14" key="1">
    <citation type="submission" date="2010-12" db="EMBL/GenBank/DDBJ databases">
        <authorList>
            <person name="Muzny D."/>
            <person name="Qin X."/>
            <person name="Deng J."/>
            <person name="Jiang H."/>
            <person name="Liu Y."/>
            <person name="Qu J."/>
            <person name="Song X.-Z."/>
            <person name="Zhang L."/>
            <person name="Thornton R."/>
            <person name="Coyle M."/>
            <person name="Francisco L."/>
            <person name="Jackson L."/>
            <person name="Javaid M."/>
            <person name="Korchina V."/>
            <person name="Kovar C."/>
            <person name="Mata R."/>
            <person name="Mathew T."/>
            <person name="Ngo R."/>
            <person name="Nguyen L."/>
            <person name="Nguyen N."/>
            <person name="Okwuonu G."/>
            <person name="Ongeri F."/>
            <person name="Pham C."/>
            <person name="Simmons D."/>
            <person name="Wilczek-Boney K."/>
            <person name="Hale W."/>
            <person name="Jakkamsetti A."/>
            <person name="Pham P."/>
            <person name="Ruth R."/>
            <person name="San Lucas F."/>
            <person name="Warren J."/>
            <person name="Zhang J."/>
            <person name="Zhao Z."/>
            <person name="Zhou C."/>
            <person name="Zhu D."/>
            <person name="Lee S."/>
            <person name="Bess C."/>
            <person name="Blankenburg K."/>
            <person name="Forbes L."/>
            <person name="Fu Q."/>
            <person name="Gubbala S."/>
            <person name="Hirani K."/>
            <person name="Jayaseelan J.C."/>
            <person name="Lara F."/>
            <person name="Munidasa M."/>
            <person name="Palculict T."/>
            <person name="Patil S."/>
            <person name="Pu L.-L."/>
            <person name="Saada N."/>
            <person name="Tang L."/>
            <person name="Weissenberger G."/>
            <person name="Zhu Y."/>
            <person name="Hemphill L."/>
            <person name="Shang Y."/>
            <person name="Youmans B."/>
            <person name="Ayvaz T."/>
            <person name="Ross M."/>
            <person name="Santibanez J."/>
            <person name="Aqrawi P."/>
            <person name="Gross S."/>
            <person name="Joshi V."/>
            <person name="Fowler G."/>
            <person name="Nazareth L."/>
            <person name="Reid J."/>
            <person name="Worley K."/>
            <person name="Petrosino J."/>
            <person name="Highlander S."/>
            <person name="Gibbs R."/>
        </authorList>
    </citation>
    <scope>NUCLEOTIDE SEQUENCE [LARGE SCALE GENOMIC DNA]</scope>
    <source>
        <strain evidence="13 14">ATCC 51599</strain>
    </source>
</reference>
<dbReference type="InterPro" id="IPR024077">
    <property type="entry name" value="Neurolysin/TOP_dom2"/>
</dbReference>
<keyword evidence="6 9" id="KW-0482">Metalloprotease</keyword>
<dbReference type="EMBL" id="AEQP01000002">
    <property type="protein sequence ID" value="EFV95688.1"/>
    <property type="molecule type" value="Genomic_DNA"/>
</dbReference>